<dbReference type="OrthoDB" id="6261458at2759"/>
<evidence type="ECO:0000259" key="1">
    <source>
        <dbReference type="Pfam" id="PF25356"/>
    </source>
</evidence>
<feature type="domain" description="Trematode PH-like" evidence="1">
    <location>
        <begin position="50"/>
        <end position="140"/>
    </location>
</feature>
<dbReference type="InterPro" id="IPR057376">
    <property type="entry name" value="PH_trem"/>
</dbReference>
<dbReference type="AlphaFoldDB" id="A0A3P7RQZ7"/>
<evidence type="ECO:0000313" key="2">
    <source>
        <dbReference type="EMBL" id="VDN43239.1"/>
    </source>
</evidence>
<evidence type="ECO:0000313" key="3">
    <source>
        <dbReference type="Proteomes" id="UP000281553"/>
    </source>
</evidence>
<keyword evidence="3" id="KW-1185">Reference proteome</keyword>
<protein>
    <recommendedName>
        <fullName evidence="1">Trematode PH-like domain-containing protein</fullName>
    </recommendedName>
</protein>
<proteinExistence type="predicted"/>
<name>A0A3P7RQZ7_DIBLA</name>
<dbReference type="Pfam" id="PF25356">
    <property type="entry name" value="PH_trem"/>
    <property type="match status" value="1"/>
</dbReference>
<feature type="non-terminal residue" evidence="2">
    <location>
        <position position="140"/>
    </location>
</feature>
<sequence length="140" mass="15865">MPTTTTHPKKKDKKSKKRNVFGRALLSGYVPIPKGQEVTIDTAIEAVEAVSKRSIKKPYKCKVLDSVTYLVVRRKNVVDTGKPWKLRVPYLEIYRYFIFARDPCLVVLVIPEKTSGYLAYLMLTMETPAQASAICDAIQK</sequence>
<gene>
    <name evidence="2" type="ORF">DILT_LOCUS19040</name>
</gene>
<reference evidence="2 3" key="1">
    <citation type="submission" date="2018-11" db="EMBL/GenBank/DDBJ databases">
        <authorList>
            <consortium name="Pathogen Informatics"/>
        </authorList>
    </citation>
    <scope>NUCLEOTIDE SEQUENCE [LARGE SCALE GENOMIC DNA]</scope>
</reference>
<dbReference type="EMBL" id="UYRU01107200">
    <property type="protein sequence ID" value="VDN43239.1"/>
    <property type="molecule type" value="Genomic_DNA"/>
</dbReference>
<accession>A0A3P7RQZ7</accession>
<dbReference type="Proteomes" id="UP000281553">
    <property type="component" value="Unassembled WGS sequence"/>
</dbReference>
<organism evidence="2 3">
    <name type="scientific">Dibothriocephalus latus</name>
    <name type="common">Fish tapeworm</name>
    <name type="synonym">Diphyllobothrium latum</name>
    <dbReference type="NCBI Taxonomy" id="60516"/>
    <lineage>
        <taxon>Eukaryota</taxon>
        <taxon>Metazoa</taxon>
        <taxon>Spiralia</taxon>
        <taxon>Lophotrochozoa</taxon>
        <taxon>Platyhelminthes</taxon>
        <taxon>Cestoda</taxon>
        <taxon>Eucestoda</taxon>
        <taxon>Diphyllobothriidea</taxon>
        <taxon>Diphyllobothriidae</taxon>
        <taxon>Dibothriocephalus</taxon>
    </lineage>
</organism>